<protein>
    <submittedName>
        <fullName evidence="1">Uncharacterized protein</fullName>
    </submittedName>
</protein>
<organism evidence="1 2">
    <name type="scientific">Cochliobolus carbonum (strain 26-R-13)</name>
    <name type="common">Maize leaf spot fungus</name>
    <name type="synonym">Bipolaris zeicola</name>
    <dbReference type="NCBI Taxonomy" id="930089"/>
    <lineage>
        <taxon>Eukaryota</taxon>
        <taxon>Fungi</taxon>
        <taxon>Dikarya</taxon>
        <taxon>Ascomycota</taxon>
        <taxon>Pezizomycotina</taxon>
        <taxon>Dothideomycetes</taxon>
        <taxon>Pleosporomycetidae</taxon>
        <taxon>Pleosporales</taxon>
        <taxon>Pleosporineae</taxon>
        <taxon>Pleosporaceae</taxon>
        <taxon>Bipolaris</taxon>
    </lineage>
</organism>
<dbReference type="RefSeq" id="XP_007718507.1">
    <property type="nucleotide sequence ID" value="XM_007720317.1"/>
</dbReference>
<reference evidence="1 2" key="1">
    <citation type="journal article" date="2013" name="PLoS Genet.">
        <title>Comparative genome structure, secondary metabolite, and effector coding capacity across Cochliobolus pathogens.</title>
        <authorList>
            <person name="Condon B.J."/>
            <person name="Leng Y."/>
            <person name="Wu D."/>
            <person name="Bushley K.E."/>
            <person name="Ohm R.A."/>
            <person name="Otillar R."/>
            <person name="Martin J."/>
            <person name="Schackwitz W."/>
            <person name="Grimwood J."/>
            <person name="MohdZainudin N."/>
            <person name="Xue C."/>
            <person name="Wang R."/>
            <person name="Manning V.A."/>
            <person name="Dhillon B."/>
            <person name="Tu Z.J."/>
            <person name="Steffenson B.J."/>
            <person name="Salamov A."/>
            <person name="Sun H."/>
            <person name="Lowry S."/>
            <person name="LaButti K."/>
            <person name="Han J."/>
            <person name="Copeland A."/>
            <person name="Lindquist E."/>
            <person name="Barry K."/>
            <person name="Schmutz J."/>
            <person name="Baker S.E."/>
            <person name="Ciuffetti L.M."/>
            <person name="Grigoriev I.V."/>
            <person name="Zhong S."/>
            <person name="Turgeon B.G."/>
        </authorList>
    </citation>
    <scope>NUCLEOTIDE SEQUENCE [LARGE SCALE GENOMIC DNA]</scope>
    <source>
        <strain evidence="1 2">26-R-13</strain>
    </source>
</reference>
<name>W6Y813_COCC2</name>
<dbReference type="AlphaFoldDB" id="W6Y813"/>
<dbReference type="KEGG" id="bze:COCCADRAFT_63030"/>
<gene>
    <name evidence="1" type="ORF">COCCADRAFT_63030</name>
</gene>
<proteinExistence type="predicted"/>
<feature type="non-terminal residue" evidence="1">
    <location>
        <position position="1"/>
    </location>
</feature>
<dbReference type="HOGENOM" id="CLU_185462_0_0_1"/>
<feature type="non-terminal residue" evidence="1">
    <location>
        <position position="53"/>
    </location>
</feature>
<dbReference type="GeneID" id="19150371"/>
<dbReference type="Proteomes" id="UP000053841">
    <property type="component" value="Unassembled WGS sequence"/>
</dbReference>
<evidence type="ECO:0000313" key="2">
    <source>
        <dbReference type="Proteomes" id="UP000053841"/>
    </source>
</evidence>
<evidence type="ECO:0000313" key="1">
    <source>
        <dbReference type="EMBL" id="EUC27191.1"/>
    </source>
</evidence>
<dbReference type="EMBL" id="KI964984">
    <property type="protein sequence ID" value="EUC27191.1"/>
    <property type="molecule type" value="Genomic_DNA"/>
</dbReference>
<sequence>QTYPKCTMETANSHDCAAVIDTNACYNKFRWNEQILRYIDGADDTKKAKMACE</sequence>
<accession>W6Y813</accession>
<keyword evidence="2" id="KW-1185">Reference proteome</keyword>
<dbReference type="OrthoDB" id="5194348at2759"/>